<dbReference type="PANTHER" id="PTHR12589">
    <property type="entry name" value="PYRUVOYL TETRAHYDROBIOPTERIN SYNTHASE"/>
    <property type="match status" value="1"/>
</dbReference>
<dbReference type="AlphaFoldDB" id="A0A0W1RA19"/>
<comment type="caution">
    <text evidence="5">The sequence shown here is derived from an EMBL/GenBank/DDBJ whole genome shotgun (WGS) entry which is preliminary data.</text>
</comment>
<evidence type="ECO:0000256" key="4">
    <source>
        <dbReference type="ARBA" id="ARBA00023239"/>
    </source>
</evidence>
<dbReference type="Gene3D" id="3.30.479.10">
    <property type="entry name" value="6-pyruvoyl tetrahydropterin synthase/QueD"/>
    <property type="match status" value="1"/>
</dbReference>
<evidence type="ECO:0000256" key="2">
    <source>
        <dbReference type="ARBA" id="ARBA00022723"/>
    </source>
</evidence>
<evidence type="ECO:0000256" key="1">
    <source>
        <dbReference type="ARBA" id="ARBA00001947"/>
    </source>
</evidence>
<dbReference type="Pfam" id="PF01242">
    <property type="entry name" value="PTPS"/>
    <property type="match status" value="1"/>
</dbReference>
<protein>
    <submittedName>
        <fullName evidence="5">6-pyruvoyl tetrahydropterin synthase</fullName>
    </submittedName>
</protein>
<evidence type="ECO:0000313" key="5">
    <source>
        <dbReference type="EMBL" id="KTG10138.1"/>
    </source>
</evidence>
<dbReference type="OrthoDB" id="6529at2157"/>
<comment type="cofactor">
    <cofactor evidence="1">
        <name>Zn(2+)</name>
        <dbReference type="ChEBI" id="CHEBI:29105"/>
    </cofactor>
</comment>
<name>A0A0W1RA19_9EURY</name>
<dbReference type="GO" id="GO:0016829">
    <property type="term" value="F:lyase activity"/>
    <property type="evidence" value="ECO:0007669"/>
    <property type="project" value="UniProtKB-KW"/>
</dbReference>
<dbReference type="RefSeq" id="WP_058581493.1">
    <property type="nucleotide sequence ID" value="NZ_LOPU01000018.1"/>
</dbReference>
<dbReference type="PANTHER" id="PTHR12589:SF7">
    <property type="entry name" value="6-PYRUVOYL TETRAHYDROBIOPTERIN SYNTHASE"/>
    <property type="match status" value="1"/>
</dbReference>
<keyword evidence="2" id="KW-0479">Metal-binding</keyword>
<sequence>MYSVTVRRSFIAQHFLTVPDPGPEGELHSHRFGVELRFEGPTLNEYGYLVDIDDVKAALSPAVDRYRDATLNDLPEFEGKNPSVERFARILCETVVEETALDGPERVRVTMWEDEEAAAAYETAV</sequence>
<evidence type="ECO:0000313" key="6">
    <source>
        <dbReference type="Proteomes" id="UP000054387"/>
    </source>
</evidence>
<keyword evidence="4" id="KW-0456">Lyase</keyword>
<dbReference type="InterPro" id="IPR038418">
    <property type="entry name" value="6-PTP_synth/QueD_sf"/>
</dbReference>
<gene>
    <name evidence="5" type="ORF">AUR64_11120</name>
</gene>
<organism evidence="5 6">
    <name type="scientific">Haloprofundus marisrubri</name>
    <dbReference type="NCBI Taxonomy" id="1514971"/>
    <lineage>
        <taxon>Archaea</taxon>
        <taxon>Methanobacteriati</taxon>
        <taxon>Methanobacteriota</taxon>
        <taxon>Stenosarchaea group</taxon>
        <taxon>Halobacteria</taxon>
        <taxon>Halobacteriales</taxon>
        <taxon>Haloferacaceae</taxon>
        <taxon>Haloprofundus</taxon>
    </lineage>
</organism>
<keyword evidence="6" id="KW-1185">Reference proteome</keyword>
<accession>A0A0W1RA19</accession>
<proteinExistence type="predicted"/>
<dbReference type="GO" id="GO:0046872">
    <property type="term" value="F:metal ion binding"/>
    <property type="evidence" value="ECO:0007669"/>
    <property type="project" value="UniProtKB-KW"/>
</dbReference>
<dbReference type="InterPro" id="IPR007115">
    <property type="entry name" value="6-PTP_synth/QueD"/>
</dbReference>
<reference evidence="5 6" key="1">
    <citation type="submission" date="2015-12" db="EMBL/GenBank/DDBJ databases">
        <title>Haloprofundus marisrubri gen. nov., sp. nov., an extremely halophilic archaeon isolated from the Discovery deep brine-seawater interface in the Red Sea.</title>
        <authorList>
            <person name="Zhang G."/>
            <person name="Stingl U."/>
            <person name="Rashid M."/>
        </authorList>
    </citation>
    <scope>NUCLEOTIDE SEQUENCE [LARGE SCALE GENOMIC DNA]</scope>
    <source>
        <strain evidence="5 6">SB9</strain>
    </source>
</reference>
<dbReference type="SUPFAM" id="SSF55620">
    <property type="entry name" value="Tetrahydrobiopterin biosynthesis enzymes-like"/>
    <property type="match status" value="1"/>
</dbReference>
<dbReference type="EMBL" id="LOPU01000018">
    <property type="protein sequence ID" value="KTG10138.1"/>
    <property type="molecule type" value="Genomic_DNA"/>
</dbReference>
<dbReference type="Proteomes" id="UP000054387">
    <property type="component" value="Unassembled WGS sequence"/>
</dbReference>
<evidence type="ECO:0000256" key="3">
    <source>
        <dbReference type="ARBA" id="ARBA00022833"/>
    </source>
</evidence>
<keyword evidence="3" id="KW-0862">Zinc</keyword>
<dbReference type="STRING" id="1514971.AUR64_11120"/>